<feature type="domain" description="Rhodanese" evidence="3">
    <location>
        <begin position="168"/>
        <end position="271"/>
    </location>
</feature>
<evidence type="ECO:0000313" key="5">
    <source>
        <dbReference type="Proteomes" id="UP000321907"/>
    </source>
</evidence>
<evidence type="ECO:0000256" key="1">
    <source>
        <dbReference type="ARBA" id="ARBA00022679"/>
    </source>
</evidence>
<protein>
    <submittedName>
        <fullName evidence="4">Sulfurtransferase</fullName>
    </submittedName>
</protein>
<gene>
    <name evidence="4" type="ORF">FUA23_10115</name>
</gene>
<dbReference type="InterPro" id="IPR001763">
    <property type="entry name" value="Rhodanese-like_dom"/>
</dbReference>
<feature type="domain" description="Rhodanese" evidence="3">
    <location>
        <begin position="14"/>
        <end position="134"/>
    </location>
</feature>
<keyword evidence="2" id="KW-0677">Repeat</keyword>
<dbReference type="PROSITE" id="PS50206">
    <property type="entry name" value="RHODANESE_3"/>
    <property type="match status" value="2"/>
</dbReference>
<dbReference type="Proteomes" id="UP000321907">
    <property type="component" value="Unassembled WGS sequence"/>
</dbReference>
<reference evidence="4 5" key="1">
    <citation type="submission" date="2019-08" db="EMBL/GenBank/DDBJ databases">
        <title>Lewinella sp. strain SSH13 Genome sequencing and assembly.</title>
        <authorList>
            <person name="Kim I."/>
        </authorList>
    </citation>
    <scope>NUCLEOTIDE SEQUENCE [LARGE SCALE GENOMIC DNA]</scope>
    <source>
        <strain evidence="4 5">SSH13</strain>
    </source>
</reference>
<dbReference type="InterPro" id="IPR001307">
    <property type="entry name" value="Thiosulphate_STrfase_CS"/>
</dbReference>
<proteinExistence type="predicted"/>
<dbReference type="Gene3D" id="3.40.250.10">
    <property type="entry name" value="Rhodanese-like domain"/>
    <property type="match status" value="2"/>
</dbReference>
<dbReference type="InterPro" id="IPR036873">
    <property type="entry name" value="Rhodanese-like_dom_sf"/>
</dbReference>
<dbReference type="PANTHER" id="PTHR11364:SF27">
    <property type="entry name" value="SULFURTRANSFERASE"/>
    <property type="match status" value="1"/>
</dbReference>
<dbReference type="GO" id="GO:0004792">
    <property type="term" value="F:thiosulfate-cyanide sulfurtransferase activity"/>
    <property type="evidence" value="ECO:0007669"/>
    <property type="project" value="InterPro"/>
</dbReference>
<dbReference type="EMBL" id="VOXD01000013">
    <property type="protein sequence ID" value="TXF89550.1"/>
    <property type="molecule type" value="Genomic_DNA"/>
</dbReference>
<dbReference type="CDD" id="cd01448">
    <property type="entry name" value="TST_Repeat_1"/>
    <property type="match status" value="1"/>
</dbReference>
<evidence type="ECO:0000259" key="3">
    <source>
        <dbReference type="PROSITE" id="PS50206"/>
    </source>
</evidence>
<dbReference type="OrthoDB" id="9770030at2"/>
<name>A0A5C7FTI4_9BACT</name>
<dbReference type="SMART" id="SM00450">
    <property type="entry name" value="RHOD"/>
    <property type="match status" value="2"/>
</dbReference>
<dbReference type="AlphaFoldDB" id="A0A5C7FTI4"/>
<dbReference type="InterPro" id="IPR045078">
    <property type="entry name" value="TST/MPST-like"/>
</dbReference>
<comment type="caution">
    <text evidence="4">The sequence shown here is derived from an EMBL/GenBank/DDBJ whole genome shotgun (WGS) entry which is preliminary data.</text>
</comment>
<dbReference type="RefSeq" id="WP_147930624.1">
    <property type="nucleotide sequence ID" value="NZ_VOXD01000013.1"/>
</dbReference>
<dbReference type="SUPFAM" id="SSF52821">
    <property type="entry name" value="Rhodanese/Cell cycle control phosphatase"/>
    <property type="match status" value="2"/>
</dbReference>
<accession>A0A5C7FTI4</accession>
<dbReference type="PANTHER" id="PTHR11364">
    <property type="entry name" value="THIOSULFATE SULFERTANSFERASE"/>
    <property type="match status" value="1"/>
</dbReference>
<keyword evidence="5" id="KW-1185">Reference proteome</keyword>
<dbReference type="CDD" id="cd01449">
    <property type="entry name" value="TST_Repeat_2"/>
    <property type="match status" value="1"/>
</dbReference>
<dbReference type="Pfam" id="PF00581">
    <property type="entry name" value="Rhodanese"/>
    <property type="match status" value="2"/>
</dbReference>
<evidence type="ECO:0000256" key="2">
    <source>
        <dbReference type="ARBA" id="ARBA00022737"/>
    </source>
</evidence>
<sequence length="273" mass="30115">MHTTIISAENAFLLSDEALFFDCRHELSDTGAGRTKYENMHIPGAWFLHLDDDLSGAIISGETGRHPLPDMDAFAVFVSRFGLSEDTQVVCYDDKGGGIAARLWWMLRVIGHKNTAVLDGGIQAWAAAYPLEAGNNEWPAAVDKAAPHLAPYSPLCTRDRAQIDVLRNDQSYTVIDSRTAPRYRGEEEPIDPVAGHIEGAINLPWPENLKDGKLKSKNELKIRFSGLRADAGNNVFYCGSGVTACHNILAYTHAYGKLPLLYPGSWSEWITEL</sequence>
<evidence type="ECO:0000313" key="4">
    <source>
        <dbReference type="EMBL" id="TXF89550.1"/>
    </source>
</evidence>
<dbReference type="PROSITE" id="PS00380">
    <property type="entry name" value="RHODANESE_1"/>
    <property type="match status" value="1"/>
</dbReference>
<keyword evidence="1 4" id="KW-0808">Transferase</keyword>
<organism evidence="4 5">
    <name type="scientific">Neolewinella aurantiaca</name>
    <dbReference type="NCBI Taxonomy" id="2602767"/>
    <lineage>
        <taxon>Bacteria</taxon>
        <taxon>Pseudomonadati</taxon>
        <taxon>Bacteroidota</taxon>
        <taxon>Saprospiria</taxon>
        <taxon>Saprospirales</taxon>
        <taxon>Lewinellaceae</taxon>
        <taxon>Neolewinella</taxon>
    </lineage>
</organism>